<dbReference type="PANTHER" id="PTHR47359">
    <property type="entry name" value="PEPTIDOGLYCAN DL-ENDOPEPTIDASE CWLO"/>
    <property type="match status" value="1"/>
</dbReference>
<sequence>MSVNHGKKSAALVGIGLAAVMGAGLMTAPDADAATLTTRAKAFNVAKAQIGDWYQWGAAGPSRFDCSGLTYYSYKKVGKTLPRVAQDQYNRSVKVSAANRKPGDLIFIGKSSKSIYHVGIYAGFWNGYGWMLDAPRTGRQVGYHKIKDYTDGTPYAMYGRY</sequence>
<evidence type="ECO:0000256" key="3">
    <source>
        <dbReference type="ARBA" id="ARBA00022801"/>
    </source>
</evidence>
<reference evidence="6 7" key="1">
    <citation type="submission" date="2016-09" db="EMBL/GenBank/DDBJ databases">
        <title>Complete Genome Sequence of Streptomyces 5a phage BRock.</title>
        <authorList>
            <person name="Crossman A."/>
            <person name="Baron S."/>
            <person name="Jamdagni P."/>
            <person name="Khatri P."/>
            <person name="Sharma D."/>
            <person name="Pandey M."/>
            <person name="Goyal S."/>
            <person name="Kumar S."/>
            <person name="Phogat A."/>
            <person name="Chawla G."/>
            <person name="Pasricha M."/>
            <person name="Gupta K."/>
            <person name="Bazzad D."/>
            <person name="Aggarwal V."/>
            <person name="Poughat A."/>
            <person name="Singh K."/>
            <person name="Rana P."/>
            <person name="Gautam R."/>
            <person name="Sharma V."/>
            <person name="Tyagi D."/>
            <person name="Shahi A."/>
            <person name="Jangra N."/>
            <person name="Malik M."/>
            <person name="Sidhu P.K."/>
            <person name="Malik S."/>
            <person name="Ghalyan Y."/>
            <person name="Sharma S.S."/>
            <person name="Malik A."/>
            <person name="Chuttani R."/>
            <person name="Bamal N."/>
            <person name="Bhadula D."/>
            <person name="Batra A."/>
            <person name="Temple L."/>
            <person name="Nehra K."/>
        </authorList>
    </citation>
    <scope>NUCLEOTIDE SEQUENCE [LARGE SCALE GENOMIC DNA]</scope>
</reference>
<dbReference type="PANTHER" id="PTHR47359:SF3">
    <property type="entry name" value="NLP_P60 DOMAIN-CONTAINING PROTEIN-RELATED"/>
    <property type="match status" value="1"/>
</dbReference>
<evidence type="ECO:0000256" key="1">
    <source>
        <dbReference type="ARBA" id="ARBA00007074"/>
    </source>
</evidence>
<keyword evidence="7" id="KW-1185">Reference proteome</keyword>
<dbReference type="SUPFAM" id="SSF54001">
    <property type="entry name" value="Cysteine proteinases"/>
    <property type="match status" value="1"/>
</dbReference>
<keyword evidence="3 6" id="KW-0378">Hydrolase</keyword>
<dbReference type="Gene3D" id="3.90.1720.10">
    <property type="entry name" value="endopeptidase domain like (from Nostoc punctiforme)"/>
    <property type="match status" value="1"/>
</dbReference>
<dbReference type="InterPro" id="IPR051794">
    <property type="entry name" value="PG_Endopeptidase_C40"/>
</dbReference>
<evidence type="ECO:0000256" key="4">
    <source>
        <dbReference type="ARBA" id="ARBA00022807"/>
    </source>
</evidence>
<dbReference type="GO" id="GO:0006508">
    <property type="term" value="P:proteolysis"/>
    <property type="evidence" value="ECO:0007669"/>
    <property type="project" value="UniProtKB-KW"/>
</dbReference>
<dbReference type="RefSeq" id="YP_009831769.1">
    <property type="nucleotide sequence ID" value="NC_048650.1"/>
</dbReference>
<name>A0A1J0GVU1_9CAUD</name>
<keyword evidence="4" id="KW-0788">Thiol protease</keyword>
<dbReference type="EMBL" id="KX925554">
    <property type="protein sequence ID" value="APC46306.1"/>
    <property type="molecule type" value="Genomic_DNA"/>
</dbReference>
<organism evidence="6 7">
    <name type="scientific">Streptomyces phage BRock</name>
    <dbReference type="NCBI Taxonomy" id="1913591"/>
    <lineage>
        <taxon>Viruses</taxon>
        <taxon>Duplodnaviria</taxon>
        <taxon>Heunggongvirae</taxon>
        <taxon>Uroviricota</taxon>
        <taxon>Caudoviricetes</taxon>
        <taxon>Borockvirus</taxon>
        <taxon>Borockvirus brock</taxon>
    </lineage>
</organism>
<feature type="domain" description="NlpC/P60" evidence="5">
    <location>
        <begin position="36"/>
        <end position="161"/>
    </location>
</feature>
<dbReference type="GeneID" id="55601458"/>
<evidence type="ECO:0000313" key="7">
    <source>
        <dbReference type="Proteomes" id="UP000224898"/>
    </source>
</evidence>
<dbReference type="KEGG" id="vg:55601458"/>
<evidence type="ECO:0000256" key="2">
    <source>
        <dbReference type="ARBA" id="ARBA00022670"/>
    </source>
</evidence>
<dbReference type="Proteomes" id="UP000224898">
    <property type="component" value="Segment"/>
</dbReference>
<dbReference type="GO" id="GO:0001897">
    <property type="term" value="P:symbiont-mediated cytolysis of host cell"/>
    <property type="evidence" value="ECO:0007669"/>
    <property type="project" value="UniProtKB-ARBA"/>
</dbReference>
<proteinExistence type="inferred from homology"/>
<dbReference type="Pfam" id="PF00877">
    <property type="entry name" value="NLPC_P60"/>
    <property type="match status" value="1"/>
</dbReference>
<evidence type="ECO:0000313" key="6">
    <source>
        <dbReference type="EMBL" id="APC46306.1"/>
    </source>
</evidence>
<dbReference type="GO" id="GO:0008234">
    <property type="term" value="F:cysteine-type peptidase activity"/>
    <property type="evidence" value="ECO:0007669"/>
    <property type="project" value="UniProtKB-KW"/>
</dbReference>
<accession>A0A1J0GVU1</accession>
<protein>
    <submittedName>
        <fullName evidence="6">Glycoside hydrolase</fullName>
    </submittedName>
</protein>
<keyword evidence="2" id="KW-0645">Protease</keyword>
<dbReference type="InterPro" id="IPR000064">
    <property type="entry name" value="NLP_P60_dom"/>
</dbReference>
<dbReference type="InterPro" id="IPR038765">
    <property type="entry name" value="Papain-like_cys_pep_sf"/>
</dbReference>
<evidence type="ECO:0000259" key="5">
    <source>
        <dbReference type="PROSITE" id="PS51935"/>
    </source>
</evidence>
<dbReference type="PROSITE" id="PS51935">
    <property type="entry name" value="NLPC_P60"/>
    <property type="match status" value="1"/>
</dbReference>
<comment type="similarity">
    <text evidence="1">Belongs to the peptidase C40 family.</text>
</comment>